<keyword evidence="9 12" id="KW-1133">Transmembrane helix</keyword>
<dbReference type="AlphaFoldDB" id="A0A953IEW2"/>
<keyword evidence="5" id="KW-0349">Heme</keyword>
<proteinExistence type="inferred from homology"/>
<comment type="caution">
    <text evidence="13">The sequence shown here is derived from an EMBL/GenBank/DDBJ whole genome shotgun (WGS) entry which is preliminary data.</text>
</comment>
<keyword evidence="4" id="KW-1003">Cell membrane</keyword>
<dbReference type="NCBIfam" id="TIGR00203">
    <property type="entry name" value="cydB"/>
    <property type="match status" value="1"/>
</dbReference>
<feature type="transmembrane region" description="Helical" evidence="12">
    <location>
        <begin position="202"/>
        <end position="220"/>
    </location>
</feature>
<dbReference type="GO" id="GO:0016682">
    <property type="term" value="F:oxidoreductase activity, acting on diphenols and related substances as donors, oxygen as acceptor"/>
    <property type="evidence" value="ECO:0007669"/>
    <property type="project" value="TreeGrafter"/>
</dbReference>
<feature type="transmembrane region" description="Helical" evidence="12">
    <location>
        <begin position="117"/>
        <end position="141"/>
    </location>
</feature>
<evidence type="ECO:0000313" key="14">
    <source>
        <dbReference type="Proteomes" id="UP000732377"/>
    </source>
</evidence>
<evidence type="ECO:0000256" key="9">
    <source>
        <dbReference type="ARBA" id="ARBA00022989"/>
    </source>
</evidence>
<accession>A0A953IEW2</accession>
<keyword evidence="7" id="KW-0479">Metal-binding</keyword>
<dbReference type="EMBL" id="PIUK01000147">
    <property type="protein sequence ID" value="MBY6277180.1"/>
    <property type="molecule type" value="Genomic_DNA"/>
</dbReference>
<dbReference type="GO" id="GO:0046872">
    <property type="term" value="F:metal ion binding"/>
    <property type="evidence" value="ECO:0007669"/>
    <property type="project" value="UniProtKB-KW"/>
</dbReference>
<keyword evidence="3" id="KW-0813">Transport</keyword>
<evidence type="ECO:0000256" key="7">
    <source>
        <dbReference type="ARBA" id="ARBA00022723"/>
    </source>
</evidence>
<keyword evidence="8" id="KW-0249">Electron transport</keyword>
<feature type="transmembrane region" description="Helical" evidence="12">
    <location>
        <begin position="84"/>
        <end position="105"/>
    </location>
</feature>
<keyword evidence="6 12" id="KW-0812">Transmembrane</keyword>
<feature type="transmembrane region" description="Helical" evidence="12">
    <location>
        <begin position="5"/>
        <end position="24"/>
    </location>
</feature>
<dbReference type="GO" id="GO:0019646">
    <property type="term" value="P:aerobic electron transport chain"/>
    <property type="evidence" value="ECO:0007669"/>
    <property type="project" value="TreeGrafter"/>
</dbReference>
<dbReference type="Proteomes" id="UP000732377">
    <property type="component" value="Unassembled WGS sequence"/>
</dbReference>
<evidence type="ECO:0000256" key="1">
    <source>
        <dbReference type="ARBA" id="ARBA00004651"/>
    </source>
</evidence>
<dbReference type="GO" id="GO:0005886">
    <property type="term" value="C:plasma membrane"/>
    <property type="evidence" value="ECO:0007669"/>
    <property type="project" value="UniProtKB-SubCell"/>
</dbReference>
<evidence type="ECO:0000256" key="10">
    <source>
        <dbReference type="ARBA" id="ARBA00023004"/>
    </source>
</evidence>
<name>A0A953IEW2_SYMTR</name>
<evidence type="ECO:0000256" key="11">
    <source>
        <dbReference type="ARBA" id="ARBA00023136"/>
    </source>
</evidence>
<evidence type="ECO:0000256" key="3">
    <source>
        <dbReference type="ARBA" id="ARBA00022448"/>
    </source>
</evidence>
<feature type="transmembrane region" description="Helical" evidence="12">
    <location>
        <begin position="303"/>
        <end position="322"/>
    </location>
</feature>
<evidence type="ECO:0000256" key="8">
    <source>
        <dbReference type="ARBA" id="ARBA00022982"/>
    </source>
</evidence>
<feature type="transmembrane region" description="Helical" evidence="12">
    <location>
        <begin position="258"/>
        <end position="283"/>
    </location>
</feature>
<evidence type="ECO:0000256" key="4">
    <source>
        <dbReference type="ARBA" id="ARBA00022475"/>
    </source>
</evidence>
<evidence type="ECO:0000313" key="13">
    <source>
        <dbReference type="EMBL" id="MBY6277180.1"/>
    </source>
</evidence>
<dbReference type="GO" id="GO:0070069">
    <property type="term" value="C:cytochrome complex"/>
    <property type="evidence" value="ECO:0007669"/>
    <property type="project" value="TreeGrafter"/>
</dbReference>
<dbReference type="Pfam" id="PF02322">
    <property type="entry name" value="Cyt_bd_oxida_II"/>
    <property type="match status" value="1"/>
</dbReference>
<sequence length="342" mass="38184">MSHELLQVIWFALWGLLWAIYFGLDGFDLGSGMLAGIFREDEEQHHLIGSLAPIWDGNEVWVITAGGVTFAAFPKLYATMFSSLYLPLFIILFGLMFRAVAIEFYHHMDYDAGWQKIWGWVLSVASFLVAFLFGVAFGNIFQGMLLDAQGYHGTVLSLLNPYGLLTGVLFVVAFLMNGASWLAHKAPDDGFRAKADTFAKRMWPAVLVVAAAWLVYTPFATRLMENYLKVPVLFVVPALAVVLLVLTRVYLEKGRHALALLMGSLTVGITVVAAVIGLFPNMFPSRIDPAYSLTAFNSSSSHYTLQFMFWVVVVFLPFVLLYQIWAYRLFGRQGTGSEAGHY</sequence>
<organism evidence="13 14">
    <name type="scientific">Symbiobacterium thermophilum</name>
    <dbReference type="NCBI Taxonomy" id="2734"/>
    <lineage>
        <taxon>Bacteria</taxon>
        <taxon>Bacillati</taxon>
        <taxon>Bacillota</taxon>
        <taxon>Clostridia</taxon>
        <taxon>Eubacteriales</taxon>
        <taxon>Symbiobacteriaceae</taxon>
        <taxon>Symbiobacterium</taxon>
    </lineage>
</organism>
<evidence type="ECO:0000256" key="5">
    <source>
        <dbReference type="ARBA" id="ARBA00022617"/>
    </source>
</evidence>
<dbReference type="GO" id="GO:0009055">
    <property type="term" value="F:electron transfer activity"/>
    <property type="evidence" value="ECO:0007669"/>
    <property type="project" value="TreeGrafter"/>
</dbReference>
<dbReference type="PANTHER" id="PTHR43141:SF5">
    <property type="entry name" value="CYTOCHROME BD-I UBIQUINOL OXIDASE SUBUNIT 2"/>
    <property type="match status" value="1"/>
</dbReference>
<protein>
    <submittedName>
        <fullName evidence="13">Cytochrome d ubiquinol oxidase subunit II</fullName>
    </submittedName>
</protein>
<comment type="similarity">
    <text evidence="2">Belongs to the cytochrome ubiquinol oxidase subunit 2 family.</text>
</comment>
<dbReference type="PIRSF" id="PIRSF000267">
    <property type="entry name" value="Cyt_oxidse_sub2"/>
    <property type="match status" value="1"/>
</dbReference>
<dbReference type="InterPro" id="IPR003317">
    <property type="entry name" value="Cyt-d_oxidase_su2"/>
</dbReference>
<dbReference type="PANTHER" id="PTHR43141">
    <property type="entry name" value="CYTOCHROME BD2 SUBUNIT II"/>
    <property type="match status" value="1"/>
</dbReference>
<reference evidence="13" key="1">
    <citation type="submission" date="2017-11" db="EMBL/GenBank/DDBJ databases">
        <title>Three new genomes from thermophilic consortium.</title>
        <authorList>
            <person name="Quaggio R."/>
            <person name="Amgarten D."/>
            <person name="Setubal J.C."/>
        </authorList>
    </citation>
    <scope>NUCLEOTIDE SEQUENCE</scope>
    <source>
        <strain evidence="13">ZCTH01-B2</strain>
    </source>
</reference>
<evidence type="ECO:0000256" key="6">
    <source>
        <dbReference type="ARBA" id="ARBA00022692"/>
    </source>
</evidence>
<dbReference type="RefSeq" id="WP_273380324.1">
    <property type="nucleotide sequence ID" value="NZ_JACSIR010000040.1"/>
</dbReference>
<evidence type="ECO:0000256" key="12">
    <source>
        <dbReference type="SAM" id="Phobius"/>
    </source>
</evidence>
<evidence type="ECO:0000256" key="2">
    <source>
        <dbReference type="ARBA" id="ARBA00007543"/>
    </source>
</evidence>
<keyword evidence="10" id="KW-0408">Iron</keyword>
<feature type="transmembrane region" description="Helical" evidence="12">
    <location>
        <begin position="232"/>
        <end position="251"/>
    </location>
</feature>
<gene>
    <name evidence="13" type="primary">cydB</name>
    <name evidence="13" type="ORF">CWE10_13375</name>
</gene>
<keyword evidence="11 12" id="KW-0472">Membrane</keyword>
<feature type="transmembrane region" description="Helical" evidence="12">
    <location>
        <begin position="161"/>
        <end position="182"/>
    </location>
</feature>
<comment type="subcellular location">
    <subcellularLocation>
        <location evidence="1">Cell membrane</location>
        <topology evidence="1">Multi-pass membrane protein</topology>
    </subcellularLocation>
</comment>